<dbReference type="EMBL" id="QMEB01000048">
    <property type="protein sequence ID" value="NMG19536.1"/>
    <property type="molecule type" value="Genomic_DNA"/>
</dbReference>
<sequence length="141" mass="15554">MRSNGTPVGENSVVKSKPINNHTINQVNGRANCKANLFNSVKQFSVPTGITTYFNNAADLHNISWVTGKSFFNILNIDGTFQTNGTANLFLFNSDRKLSHSDTFSQFLENNQTQDFLKAIPGQQLVIAQCCTRPGCLCCKC</sequence>
<dbReference type="Proteomes" id="UP000718564">
    <property type="component" value="Unassembled WGS sequence"/>
</dbReference>
<gene>
    <name evidence="3" type="ORF">DP116_08700</name>
</gene>
<organism evidence="3 4">
    <name type="scientific">Brasilonema bromeliae SPC951</name>
    <dbReference type="NCBI Taxonomy" id="385972"/>
    <lineage>
        <taxon>Bacteria</taxon>
        <taxon>Bacillati</taxon>
        <taxon>Cyanobacteriota</taxon>
        <taxon>Cyanophyceae</taxon>
        <taxon>Nostocales</taxon>
        <taxon>Scytonemataceae</taxon>
        <taxon>Brasilonema</taxon>
        <taxon>Bromeliae group (in: Brasilonema)</taxon>
    </lineage>
</organism>
<evidence type="ECO:0000313" key="4">
    <source>
        <dbReference type="Proteomes" id="UP000718564"/>
    </source>
</evidence>
<protein>
    <recommendedName>
        <fullName evidence="2">Filamentous haemagglutinin FhaB/tRNA nuclease CdiA-like TPS domain-containing protein</fullName>
    </recommendedName>
</protein>
<proteinExistence type="predicted"/>
<reference evidence="3 4" key="1">
    <citation type="submission" date="2018-06" db="EMBL/GenBank/DDBJ databases">
        <title>Comparative genomics of Brasilonema spp. strains.</title>
        <authorList>
            <person name="Alvarenga D.O."/>
            <person name="Fiore M.F."/>
            <person name="Varani A.M."/>
        </authorList>
    </citation>
    <scope>NUCLEOTIDE SEQUENCE [LARGE SCALE GENOMIC DNA]</scope>
    <source>
        <strain evidence="3 4">SPC951</strain>
    </source>
</reference>
<dbReference type="InterPro" id="IPR012334">
    <property type="entry name" value="Pectin_lyas_fold"/>
</dbReference>
<accession>A0ABX1P5B4</accession>
<evidence type="ECO:0000259" key="2">
    <source>
        <dbReference type="Pfam" id="PF05860"/>
    </source>
</evidence>
<dbReference type="InterPro" id="IPR008638">
    <property type="entry name" value="FhaB/CdiA-like_TPS"/>
</dbReference>
<feature type="region of interest" description="Disordered" evidence="1">
    <location>
        <begin position="1"/>
        <end position="20"/>
    </location>
</feature>
<dbReference type="Gene3D" id="2.160.20.10">
    <property type="entry name" value="Single-stranded right-handed beta-helix, Pectin lyase-like"/>
    <property type="match status" value="1"/>
</dbReference>
<evidence type="ECO:0000313" key="3">
    <source>
        <dbReference type="EMBL" id="NMG19536.1"/>
    </source>
</evidence>
<feature type="domain" description="Filamentous haemagglutinin FhaB/tRNA nuclease CdiA-like TPS" evidence="2">
    <location>
        <begin position="16"/>
        <end position="94"/>
    </location>
</feature>
<evidence type="ECO:0000256" key="1">
    <source>
        <dbReference type="SAM" id="MobiDB-lite"/>
    </source>
</evidence>
<keyword evidence="4" id="KW-1185">Reference proteome</keyword>
<name>A0ABX1P5B4_9CYAN</name>
<dbReference type="Pfam" id="PF05860">
    <property type="entry name" value="TPS"/>
    <property type="match status" value="1"/>
</dbReference>
<comment type="caution">
    <text evidence="3">The sequence shown here is derived from an EMBL/GenBank/DDBJ whole genome shotgun (WGS) entry which is preliminary data.</text>
</comment>